<evidence type="ECO:0000313" key="3">
    <source>
        <dbReference type="Proteomes" id="UP000236000"/>
    </source>
</evidence>
<dbReference type="Pfam" id="PF03592">
    <property type="entry name" value="Terminase_2"/>
    <property type="match status" value="1"/>
</dbReference>
<protein>
    <recommendedName>
        <fullName evidence="4">Terminase small subunit</fullName>
    </recommendedName>
</protein>
<sequence>MKKWESTGKVPEGRQAGKTVRKMAGKPGKAVAGRERELTEKQRNFVRFYAEGYCQREAYRKAYSAKRLTDASCDAAASRLLRNVKVIALLAELRKKADDEAVINRRKRMVWLSRVVTTAPDDVDGKSDLCQEKTVSEFGMKCRMPDKLRAIQELNRMDGAYEPEKLKVEGELSFGSLLKGLKNRELVSPRGNGKRDDEDKGEKDEV</sequence>
<gene>
    <name evidence="2" type="ORF">CXU22_03385</name>
</gene>
<evidence type="ECO:0008006" key="4">
    <source>
        <dbReference type="Google" id="ProtNLM"/>
    </source>
</evidence>
<proteinExistence type="predicted"/>
<dbReference type="AlphaFoldDB" id="A0A2N8HF10"/>
<evidence type="ECO:0000313" key="2">
    <source>
        <dbReference type="EMBL" id="PNC18851.1"/>
    </source>
</evidence>
<dbReference type="EMBL" id="PJKA01000006">
    <property type="protein sequence ID" value="PNC18851.1"/>
    <property type="molecule type" value="Genomic_DNA"/>
</dbReference>
<feature type="region of interest" description="Disordered" evidence="1">
    <location>
        <begin position="1"/>
        <end position="36"/>
    </location>
</feature>
<dbReference type="Gene3D" id="1.10.10.1400">
    <property type="entry name" value="Terminase, small subunit, N-terminal DNA-binding domain, HTH motif"/>
    <property type="match status" value="1"/>
</dbReference>
<dbReference type="InterPro" id="IPR005335">
    <property type="entry name" value="Terminase_ssu"/>
</dbReference>
<reference evidence="2 3" key="1">
    <citation type="journal article" date="2017" name="BMC Genomics">
        <title>Genome sequencing of 39 Akkermansia muciniphila isolates reveals its population structure, genomic and functional diverisity, and global distribution in mammalian gut microbiotas.</title>
        <authorList>
            <person name="Guo X."/>
            <person name="Li S."/>
            <person name="Zhang J."/>
            <person name="Wu F."/>
            <person name="Li X."/>
            <person name="Wu D."/>
            <person name="Zhang M."/>
            <person name="Ou Z."/>
            <person name="Jie Z."/>
            <person name="Yan Q."/>
            <person name="Li P."/>
            <person name="Yi J."/>
            <person name="Peng Y."/>
        </authorList>
    </citation>
    <scope>NUCLEOTIDE SEQUENCE [LARGE SCALE GENOMIC DNA]</scope>
    <source>
        <strain evidence="2 3">GP24</strain>
    </source>
</reference>
<dbReference type="GO" id="GO:0051276">
    <property type="term" value="P:chromosome organization"/>
    <property type="evidence" value="ECO:0007669"/>
    <property type="project" value="InterPro"/>
</dbReference>
<dbReference type="InterPro" id="IPR038713">
    <property type="entry name" value="Terminase_Gp1_N_sf"/>
</dbReference>
<dbReference type="OrthoDB" id="199827at2"/>
<feature type="region of interest" description="Disordered" evidence="1">
    <location>
        <begin position="185"/>
        <end position="206"/>
    </location>
</feature>
<evidence type="ECO:0000256" key="1">
    <source>
        <dbReference type="SAM" id="MobiDB-lite"/>
    </source>
</evidence>
<accession>A0A2N8HF10</accession>
<organism evidence="2 3">
    <name type="scientific">Akkermansia muciniphila</name>
    <dbReference type="NCBI Taxonomy" id="239935"/>
    <lineage>
        <taxon>Bacteria</taxon>
        <taxon>Pseudomonadati</taxon>
        <taxon>Verrucomicrobiota</taxon>
        <taxon>Verrucomicrobiia</taxon>
        <taxon>Verrucomicrobiales</taxon>
        <taxon>Akkermansiaceae</taxon>
        <taxon>Akkermansia</taxon>
    </lineage>
</organism>
<comment type="caution">
    <text evidence="2">The sequence shown here is derived from an EMBL/GenBank/DDBJ whole genome shotgun (WGS) entry which is preliminary data.</text>
</comment>
<name>A0A2N8HF10_9BACT</name>
<dbReference type="RefSeq" id="WP_102712560.1">
    <property type="nucleotide sequence ID" value="NZ_PJKA01000006.1"/>
</dbReference>
<dbReference type="Proteomes" id="UP000236000">
    <property type="component" value="Unassembled WGS sequence"/>
</dbReference>